<proteinExistence type="predicted"/>
<protein>
    <submittedName>
        <fullName evidence="1">Uncharacterized protein</fullName>
    </submittedName>
</protein>
<evidence type="ECO:0000313" key="1">
    <source>
        <dbReference type="EMBL" id="VDO83875.1"/>
    </source>
</evidence>
<organism evidence="1 2">
    <name type="scientific">Schistosoma mattheei</name>
    <dbReference type="NCBI Taxonomy" id="31246"/>
    <lineage>
        <taxon>Eukaryota</taxon>
        <taxon>Metazoa</taxon>
        <taxon>Spiralia</taxon>
        <taxon>Lophotrochozoa</taxon>
        <taxon>Platyhelminthes</taxon>
        <taxon>Trematoda</taxon>
        <taxon>Digenea</taxon>
        <taxon>Strigeidida</taxon>
        <taxon>Schistosomatoidea</taxon>
        <taxon>Schistosomatidae</taxon>
        <taxon>Schistosoma</taxon>
    </lineage>
</organism>
<dbReference type="STRING" id="31246.A0A183NIX3"/>
<gene>
    <name evidence="1" type="ORF">SMTD_LOCUS2059</name>
</gene>
<sequence length="84" mass="9384">MLLGTSSYGGFTYIPSPQQKHIIFVFSYIFISILGVVLTATVVSWCTIASSKLFVRSLDMQHQRILVAYPCALVYCVFALLVVF</sequence>
<dbReference type="AlphaFoldDB" id="A0A183NIX3"/>
<keyword evidence="2" id="KW-1185">Reference proteome</keyword>
<reference evidence="1 2" key="1">
    <citation type="submission" date="2018-11" db="EMBL/GenBank/DDBJ databases">
        <authorList>
            <consortium name="Pathogen Informatics"/>
        </authorList>
    </citation>
    <scope>NUCLEOTIDE SEQUENCE [LARGE SCALE GENOMIC DNA]</scope>
    <source>
        <strain>Denwood</strain>
        <strain evidence="2">Zambia</strain>
    </source>
</reference>
<evidence type="ECO:0000313" key="2">
    <source>
        <dbReference type="Proteomes" id="UP000269396"/>
    </source>
</evidence>
<name>A0A183NIX3_9TREM</name>
<dbReference type="EMBL" id="UZAL01002603">
    <property type="protein sequence ID" value="VDO83875.1"/>
    <property type="molecule type" value="Genomic_DNA"/>
</dbReference>
<accession>A0A183NIX3</accession>
<dbReference type="Proteomes" id="UP000269396">
    <property type="component" value="Unassembled WGS sequence"/>
</dbReference>